<evidence type="ECO:0000259" key="1">
    <source>
        <dbReference type="Pfam" id="PF09834"/>
    </source>
</evidence>
<protein>
    <submittedName>
        <fullName evidence="2">DUF2061 domain-containing protein</fullName>
    </submittedName>
</protein>
<organism evidence="2 3">
    <name type="scientific">Salinimicrobium oceani</name>
    <dbReference type="NCBI Taxonomy" id="2722702"/>
    <lineage>
        <taxon>Bacteria</taxon>
        <taxon>Pseudomonadati</taxon>
        <taxon>Bacteroidota</taxon>
        <taxon>Flavobacteriia</taxon>
        <taxon>Flavobacteriales</taxon>
        <taxon>Flavobacteriaceae</taxon>
        <taxon>Salinimicrobium</taxon>
    </lineage>
</organism>
<name>A0ABX1D2P8_9FLAO</name>
<proteinExistence type="predicted"/>
<feature type="domain" description="DUF2061" evidence="1">
    <location>
        <begin position="10"/>
        <end position="60"/>
    </location>
</feature>
<evidence type="ECO:0000313" key="2">
    <source>
        <dbReference type="EMBL" id="NJW53458.1"/>
    </source>
</evidence>
<evidence type="ECO:0000313" key="3">
    <source>
        <dbReference type="Proteomes" id="UP000703674"/>
    </source>
</evidence>
<dbReference type="RefSeq" id="WP_168138552.1">
    <property type="nucleotide sequence ID" value="NZ_JAAVJR010000005.1"/>
</dbReference>
<comment type="caution">
    <text evidence="2">The sequence shown here is derived from an EMBL/GenBank/DDBJ whole genome shotgun (WGS) entry which is preliminary data.</text>
</comment>
<keyword evidence="3" id="KW-1185">Reference proteome</keyword>
<dbReference type="Proteomes" id="UP000703674">
    <property type="component" value="Unassembled WGS sequence"/>
</dbReference>
<reference evidence="2 3" key="1">
    <citation type="submission" date="2020-03" db="EMBL/GenBank/DDBJ databases">
        <title>Salinimicrobium sp. nov, isolated from SCS.</title>
        <authorList>
            <person name="Cao W.R."/>
        </authorList>
    </citation>
    <scope>NUCLEOTIDE SEQUENCE [LARGE SCALE GENOMIC DNA]</scope>
    <source>
        <strain evidence="3">J15B91</strain>
    </source>
</reference>
<dbReference type="InterPro" id="IPR018638">
    <property type="entry name" value="DUF2061_membrane"/>
</dbReference>
<feature type="domain" description="DUF2061" evidence="1">
    <location>
        <begin position="79"/>
        <end position="129"/>
    </location>
</feature>
<gene>
    <name evidence="2" type="ORF">HC175_11055</name>
</gene>
<accession>A0ABX1D2P8</accession>
<dbReference type="Pfam" id="PF09834">
    <property type="entry name" value="DUF2061"/>
    <property type="match status" value="2"/>
</dbReference>
<sequence length="155" mass="17989">MKDSSYKRHIAKTVTWRMVGTLDTILLTWLISGNPVTGLKIGFAEFITKMILYYFHERLWFKGELKITAGKWSSRKRHIAKTISWRVVGTVDTMLLAWIITGSPLTGVKIGLAEVITKMILYYLHERTWYRVDYGLPGRRRKAEEVVEVKEQVKG</sequence>
<dbReference type="EMBL" id="JAAVJR010000005">
    <property type="protein sequence ID" value="NJW53458.1"/>
    <property type="molecule type" value="Genomic_DNA"/>
</dbReference>